<accession>A0A7W9SHI5</accession>
<dbReference type="RefSeq" id="WP_183684593.1">
    <property type="nucleotide sequence ID" value="NZ_JACHHH010000012.1"/>
</dbReference>
<reference evidence="1 2" key="1">
    <citation type="submission" date="2020-08" db="EMBL/GenBank/DDBJ databases">
        <title>Genomic Encyclopedia of Type Strains, Phase IV (KMG-IV): sequencing the most valuable type-strain genomes for metagenomic binning, comparative biology and taxonomic classification.</title>
        <authorList>
            <person name="Goeker M."/>
        </authorList>
    </citation>
    <scope>NUCLEOTIDE SEQUENCE [LARGE SCALE GENOMIC DNA]</scope>
    <source>
        <strain evidence="1 2">DSM 17245</strain>
    </source>
</reference>
<evidence type="ECO:0000313" key="1">
    <source>
        <dbReference type="EMBL" id="MBB6042072.1"/>
    </source>
</evidence>
<comment type="caution">
    <text evidence="1">The sequence shown here is derived from an EMBL/GenBank/DDBJ whole genome shotgun (WGS) entry which is preliminary data.</text>
</comment>
<dbReference type="Proteomes" id="UP000522163">
    <property type="component" value="Unassembled WGS sequence"/>
</dbReference>
<dbReference type="AlphaFoldDB" id="A0A7W9SHI5"/>
<dbReference type="EMBL" id="JACHHH010000012">
    <property type="protein sequence ID" value="MBB6042072.1"/>
    <property type="molecule type" value="Genomic_DNA"/>
</dbReference>
<organism evidence="1 2">
    <name type="scientific">Oribacterium sinus</name>
    <dbReference type="NCBI Taxonomy" id="237576"/>
    <lineage>
        <taxon>Bacteria</taxon>
        <taxon>Bacillati</taxon>
        <taxon>Bacillota</taxon>
        <taxon>Clostridia</taxon>
        <taxon>Lachnospirales</taxon>
        <taxon>Lachnospiraceae</taxon>
        <taxon>Oribacterium</taxon>
    </lineage>
</organism>
<gene>
    <name evidence="1" type="ORF">HNQ46_002068</name>
</gene>
<proteinExistence type="predicted"/>
<sequence>MGLLDIVKKLATGASDEDNRKNKARMREIFNSLVEGGDDYKLIYCHLENYNDVVVASITVHSNFIVGYKPGEVVVIQVSPDLTEYGEAEVFNRENGGQVAASWTGFCSVAKEGKMYQLEPITYSPGINRGAKYCVAVTQSGEEVSAFHKFCKAGF</sequence>
<dbReference type="GeneID" id="85015589"/>
<protein>
    <submittedName>
        <fullName evidence="1">Uncharacterized protein</fullName>
    </submittedName>
</protein>
<name>A0A7W9SHI5_9FIRM</name>
<evidence type="ECO:0000313" key="2">
    <source>
        <dbReference type="Proteomes" id="UP000522163"/>
    </source>
</evidence>